<organism evidence="3 4">
    <name type="scientific">Periconia macrospinosa</name>
    <dbReference type="NCBI Taxonomy" id="97972"/>
    <lineage>
        <taxon>Eukaryota</taxon>
        <taxon>Fungi</taxon>
        <taxon>Dikarya</taxon>
        <taxon>Ascomycota</taxon>
        <taxon>Pezizomycotina</taxon>
        <taxon>Dothideomycetes</taxon>
        <taxon>Pleosporomycetidae</taxon>
        <taxon>Pleosporales</taxon>
        <taxon>Massarineae</taxon>
        <taxon>Periconiaceae</taxon>
        <taxon>Periconia</taxon>
    </lineage>
</organism>
<name>A0A2V1DFQ0_9PLEO</name>
<evidence type="ECO:0000313" key="4">
    <source>
        <dbReference type="Proteomes" id="UP000244855"/>
    </source>
</evidence>
<dbReference type="OrthoDB" id="3687641at2759"/>
<gene>
    <name evidence="3" type="ORF">DM02DRAFT_631615</name>
</gene>
<reference evidence="3 4" key="1">
    <citation type="journal article" date="2018" name="Sci. Rep.">
        <title>Comparative genomics provides insights into the lifestyle and reveals functional heterogeneity of dark septate endophytic fungi.</title>
        <authorList>
            <person name="Knapp D.G."/>
            <person name="Nemeth J.B."/>
            <person name="Barry K."/>
            <person name="Hainaut M."/>
            <person name="Henrissat B."/>
            <person name="Johnson J."/>
            <person name="Kuo A."/>
            <person name="Lim J.H.P."/>
            <person name="Lipzen A."/>
            <person name="Nolan M."/>
            <person name="Ohm R.A."/>
            <person name="Tamas L."/>
            <person name="Grigoriev I.V."/>
            <person name="Spatafora J.W."/>
            <person name="Nagy L.G."/>
            <person name="Kovacs G.M."/>
        </authorList>
    </citation>
    <scope>NUCLEOTIDE SEQUENCE [LARGE SCALE GENOMIC DNA]</scope>
    <source>
        <strain evidence="3 4">DSE2036</strain>
    </source>
</reference>
<dbReference type="Pfam" id="PF11807">
    <property type="entry name" value="UstYa"/>
    <property type="match status" value="1"/>
</dbReference>
<accession>A0A2V1DFQ0</accession>
<sequence>MSALYSSCSDDETKGLIVEIYSESSFGFILESDMTMRVDSFLKVGKQRHLPGSYLTGMQSEINCMPRLKAFGVSDYEVSPEIFKSSSVLNNTIKAWNRLAPGHAKSTQTNKSAPGASFVRADSTSWTGNEVPLDAHGYGHVFQVTGLHQMHCLTSILRDYSLFLMGYAVGDLYDDKSIDHIRGHSAHCFNSIREGLMCLADGTSLGAGESPYKVADKGKFHVCNDFDALIQWATDDRRKLPGDARGES</sequence>
<dbReference type="Proteomes" id="UP000244855">
    <property type="component" value="Unassembled WGS sequence"/>
</dbReference>
<keyword evidence="4" id="KW-1185">Reference proteome</keyword>
<protein>
    <submittedName>
        <fullName evidence="3">Uncharacterized protein</fullName>
    </submittedName>
</protein>
<comment type="pathway">
    <text evidence="1">Mycotoxin biosynthesis.</text>
</comment>
<dbReference type="EMBL" id="KZ805452">
    <property type="protein sequence ID" value="PVH96868.1"/>
    <property type="molecule type" value="Genomic_DNA"/>
</dbReference>
<dbReference type="InterPro" id="IPR021765">
    <property type="entry name" value="UstYa-like"/>
</dbReference>
<dbReference type="STRING" id="97972.A0A2V1DFQ0"/>
<dbReference type="PANTHER" id="PTHR33365:SF4">
    <property type="entry name" value="CYCLOCHLOROTINE BIOSYNTHESIS PROTEIN O"/>
    <property type="match status" value="1"/>
</dbReference>
<evidence type="ECO:0000313" key="3">
    <source>
        <dbReference type="EMBL" id="PVH96868.1"/>
    </source>
</evidence>
<proteinExistence type="inferred from homology"/>
<dbReference type="PANTHER" id="PTHR33365">
    <property type="entry name" value="YALI0B05434P"/>
    <property type="match status" value="1"/>
</dbReference>
<dbReference type="AlphaFoldDB" id="A0A2V1DFQ0"/>
<comment type="similarity">
    <text evidence="2">Belongs to the ustYa family.</text>
</comment>
<dbReference type="GO" id="GO:0043386">
    <property type="term" value="P:mycotoxin biosynthetic process"/>
    <property type="evidence" value="ECO:0007669"/>
    <property type="project" value="InterPro"/>
</dbReference>
<evidence type="ECO:0000256" key="2">
    <source>
        <dbReference type="ARBA" id="ARBA00035112"/>
    </source>
</evidence>
<evidence type="ECO:0000256" key="1">
    <source>
        <dbReference type="ARBA" id="ARBA00004685"/>
    </source>
</evidence>